<feature type="transmembrane region" description="Helical" evidence="6">
    <location>
        <begin position="6"/>
        <end position="27"/>
    </location>
</feature>
<evidence type="ECO:0000256" key="1">
    <source>
        <dbReference type="ARBA" id="ARBA00003416"/>
    </source>
</evidence>
<dbReference type="RefSeq" id="WP_135280935.1">
    <property type="nucleotide sequence ID" value="NZ_SRIO01000003.1"/>
</dbReference>
<sequence>MRWELILAIGLGVIAVVLGILVVHLRARLNVEKRLRQRADQAHAAGLEQAGQAERQLRNEIEHRARAESRITHLSELSMRQAQLQEAVTDLRANNAELQERLEQERRGAAEKLALLEDARLRLADAFKALSVDALQSNNQRFLELARENLGHFQQRAQGDLEARQKAMDSLIKPISESLTKVETRIGEVEKARIDAYSALDQQLKALLQHHLPQLHRETASLVQALRQPAVRGRWGEIQLKRVVELAGMLEHCDFTEQTSMAGEGGRLRPDLVVRLPGGKRIAVDAKTPLDAYFTAAELESQGHPGEAERKVAEHARQLRDHIRKLAEKSYWEYLSGEYGVSPEFVVLFVPGEAFYSAALKADPSLIELGVEQRVILATPTTLIALLKAVAYGWRQERMAENAQAISDLGKELYKRVVTLADHWARLGKNLGQATDAYNKATAALESRVLVSARRFRDLHVAVEAPDVSTLDPVDQVPRVLQAPEITDASPGDP</sequence>
<keyword evidence="4" id="KW-0233">DNA recombination</keyword>
<dbReference type="EMBL" id="SRIO01000003">
    <property type="protein sequence ID" value="TFZ83518.1"/>
    <property type="molecule type" value="Genomic_DNA"/>
</dbReference>
<dbReference type="AlphaFoldDB" id="A0A4Z0FBC8"/>
<evidence type="ECO:0000256" key="3">
    <source>
        <dbReference type="ARBA" id="ARBA00023054"/>
    </source>
</evidence>
<feature type="coiled-coil region" evidence="5">
    <location>
        <begin position="50"/>
        <end position="119"/>
    </location>
</feature>
<dbReference type="PANTHER" id="PTHR30563">
    <property type="entry name" value="DNA RECOMBINATION PROTEIN RMUC"/>
    <property type="match status" value="1"/>
</dbReference>
<dbReference type="PANTHER" id="PTHR30563:SF0">
    <property type="entry name" value="DNA RECOMBINATION PROTEIN RMUC"/>
    <property type="match status" value="1"/>
</dbReference>
<reference evidence="7 8" key="1">
    <citation type="journal article" date="2019" name="ISME J.">
        <title>Candidatus Macondimonas diazotrophica, a novel gammaproteobacterial genus dominating crude-oil-contaminated coastal sediments.</title>
        <authorList>
            <person name="Karthikeyan S."/>
            <person name="Konstantinidis K."/>
        </authorList>
    </citation>
    <scope>NUCLEOTIDE SEQUENCE [LARGE SCALE GENOMIC DNA]</scope>
    <source>
        <strain evidence="7 8">KTK01</strain>
    </source>
</reference>
<evidence type="ECO:0000256" key="4">
    <source>
        <dbReference type="ARBA" id="ARBA00023172"/>
    </source>
</evidence>
<dbReference type="OrthoDB" id="9765111at2"/>
<evidence type="ECO:0000313" key="8">
    <source>
        <dbReference type="Proteomes" id="UP000297890"/>
    </source>
</evidence>
<accession>A0A4Z0FBC8</accession>
<evidence type="ECO:0000256" key="6">
    <source>
        <dbReference type="SAM" id="Phobius"/>
    </source>
</evidence>
<keyword evidence="8" id="KW-1185">Reference proteome</keyword>
<gene>
    <name evidence="7" type="ORF">E4680_03180</name>
</gene>
<dbReference type="Proteomes" id="UP000297890">
    <property type="component" value="Unassembled WGS sequence"/>
</dbReference>
<proteinExistence type="inferred from homology"/>
<protein>
    <submittedName>
        <fullName evidence="7">DNA recombination protein RmuC</fullName>
    </submittedName>
</protein>
<evidence type="ECO:0000256" key="5">
    <source>
        <dbReference type="SAM" id="Coils"/>
    </source>
</evidence>
<keyword evidence="6" id="KW-0812">Transmembrane</keyword>
<dbReference type="InterPro" id="IPR003798">
    <property type="entry name" value="DNA_recombination_RmuC"/>
</dbReference>
<dbReference type="GO" id="GO:0006310">
    <property type="term" value="P:DNA recombination"/>
    <property type="evidence" value="ECO:0007669"/>
    <property type="project" value="UniProtKB-KW"/>
</dbReference>
<keyword evidence="3 5" id="KW-0175">Coiled coil</keyword>
<name>A0A4Z0FBC8_9GAMM</name>
<evidence type="ECO:0000313" key="7">
    <source>
        <dbReference type="EMBL" id="TFZ83518.1"/>
    </source>
</evidence>
<keyword evidence="6" id="KW-1133">Transmembrane helix</keyword>
<dbReference type="Pfam" id="PF02646">
    <property type="entry name" value="RmuC"/>
    <property type="match status" value="1"/>
</dbReference>
<keyword evidence="6" id="KW-0472">Membrane</keyword>
<evidence type="ECO:0000256" key="2">
    <source>
        <dbReference type="ARBA" id="ARBA00009840"/>
    </source>
</evidence>
<comment type="similarity">
    <text evidence="2">Belongs to the RmuC family.</text>
</comment>
<organism evidence="7 8">
    <name type="scientific">Candidatus Macondimonas diazotrophica</name>
    <dbReference type="NCBI Taxonomy" id="2305248"/>
    <lineage>
        <taxon>Bacteria</taxon>
        <taxon>Pseudomonadati</taxon>
        <taxon>Pseudomonadota</taxon>
        <taxon>Gammaproteobacteria</taxon>
        <taxon>Chromatiales</taxon>
        <taxon>Ectothiorhodospiraceae</taxon>
        <taxon>Candidatus Macondimonas</taxon>
    </lineage>
</organism>
<comment type="caution">
    <text evidence="7">The sequence shown here is derived from an EMBL/GenBank/DDBJ whole genome shotgun (WGS) entry which is preliminary data.</text>
</comment>
<comment type="function">
    <text evidence="1">Involved in DNA recombination.</text>
</comment>